<evidence type="ECO:0000313" key="9">
    <source>
        <dbReference type="Proteomes" id="UP000429523"/>
    </source>
</evidence>
<dbReference type="EMBL" id="QXGA01002440">
    <property type="protein sequence ID" value="KAE9097708.1"/>
    <property type="molecule type" value="Genomic_DNA"/>
</dbReference>
<organism evidence="1 9">
    <name type="scientific">Phytophthora fragariae</name>
    <dbReference type="NCBI Taxonomy" id="53985"/>
    <lineage>
        <taxon>Eukaryota</taxon>
        <taxon>Sar</taxon>
        <taxon>Stramenopiles</taxon>
        <taxon>Oomycota</taxon>
        <taxon>Peronosporomycetes</taxon>
        <taxon>Peronosporales</taxon>
        <taxon>Peronosporaceae</taxon>
        <taxon>Phytophthora</taxon>
    </lineage>
</organism>
<evidence type="ECO:0000313" key="5">
    <source>
        <dbReference type="EMBL" id="KAE9183288.1"/>
    </source>
</evidence>
<reference evidence="9 10" key="1">
    <citation type="submission" date="2018-08" db="EMBL/GenBank/DDBJ databases">
        <title>Genomic investigation of the strawberry pathogen Phytophthora fragariae indicates pathogenicity is determined by transcriptional variation in three key races.</title>
        <authorList>
            <person name="Adams T.M."/>
            <person name="Armitage A.D."/>
            <person name="Sobczyk M.K."/>
            <person name="Bates H.J."/>
            <person name="Dunwell J.M."/>
            <person name="Nellist C.F."/>
            <person name="Harrison R.J."/>
        </authorList>
    </citation>
    <scope>NUCLEOTIDE SEQUENCE [LARGE SCALE GENOMIC DNA]</scope>
    <source>
        <strain evidence="8 11">A4</strain>
        <strain evidence="7 12">BC-1</strain>
        <strain evidence="6 15">BC-23</strain>
        <strain evidence="5 10">NOV-27</strain>
        <strain evidence="3 13">NOV-5</strain>
        <strain evidence="2 14">NOV-71</strain>
        <strain evidence="1 9">NOV-9</strain>
        <strain evidence="4 16">ONT-3</strain>
    </source>
</reference>
<evidence type="ECO:0000313" key="7">
    <source>
        <dbReference type="EMBL" id="KAE9246126.1"/>
    </source>
</evidence>
<evidence type="ECO:0000313" key="13">
    <source>
        <dbReference type="Proteomes" id="UP000440732"/>
    </source>
</evidence>
<evidence type="ECO:0000313" key="14">
    <source>
        <dbReference type="Proteomes" id="UP000441208"/>
    </source>
</evidence>
<dbReference type="Proteomes" id="UP000433483">
    <property type="component" value="Unassembled WGS sequence"/>
</dbReference>
<dbReference type="Proteomes" id="UP000440367">
    <property type="component" value="Unassembled WGS sequence"/>
</dbReference>
<evidence type="ECO:0000313" key="10">
    <source>
        <dbReference type="Proteomes" id="UP000433483"/>
    </source>
</evidence>
<protein>
    <submittedName>
        <fullName evidence="1">Uncharacterized protein</fullName>
    </submittedName>
</protein>
<evidence type="ECO:0000313" key="11">
    <source>
        <dbReference type="Proteomes" id="UP000437068"/>
    </source>
</evidence>
<dbReference type="Proteomes" id="UP000440732">
    <property type="component" value="Unassembled WGS sequence"/>
</dbReference>
<dbReference type="Proteomes" id="UP000476176">
    <property type="component" value="Unassembled WGS sequence"/>
</dbReference>
<evidence type="ECO:0000313" key="4">
    <source>
        <dbReference type="EMBL" id="KAE9127832.1"/>
    </source>
</evidence>
<evidence type="ECO:0000313" key="16">
    <source>
        <dbReference type="Proteomes" id="UP000488956"/>
    </source>
</evidence>
<dbReference type="EMBL" id="QXGF01001953">
    <property type="protein sequence ID" value="KAE8926885.1"/>
    <property type="molecule type" value="Genomic_DNA"/>
</dbReference>
<dbReference type="Proteomes" id="UP000437068">
    <property type="component" value="Unassembled WGS sequence"/>
</dbReference>
<evidence type="ECO:0000313" key="12">
    <source>
        <dbReference type="Proteomes" id="UP000440367"/>
    </source>
</evidence>
<dbReference type="Proteomes" id="UP000441208">
    <property type="component" value="Unassembled WGS sequence"/>
</dbReference>
<dbReference type="EMBL" id="QXFX01000168">
    <property type="protein sequence ID" value="KAE9127832.1"/>
    <property type="molecule type" value="Genomic_DNA"/>
</dbReference>
<evidence type="ECO:0000313" key="2">
    <source>
        <dbReference type="EMBL" id="KAE9077807.1"/>
    </source>
</evidence>
<dbReference type="EMBL" id="QXGE01000199">
    <property type="protein sequence ID" value="KAE9320487.1"/>
    <property type="molecule type" value="Genomic_DNA"/>
</dbReference>
<evidence type="ECO:0000313" key="8">
    <source>
        <dbReference type="EMBL" id="KAE9320487.1"/>
    </source>
</evidence>
<sequence>MGVTGDAACAKGKVYLCQKDSRRSGFVRHWDVTFSEPAMVQATPVIATAAQAQVSGHVVHEAHRVLAVAPVM</sequence>
<gene>
    <name evidence="8" type="ORF">PF001_g5381</name>
    <name evidence="7" type="ORF">PF002_g6890</name>
    <name evidence="6" type="ORF">PF004_g5006</name>
    <name evidence="5" type="ORF">PF005_g22150</name>
    <name evidence="3" type="ORF">PF006_g23513</name>
    <name evidence="2" type="ORF">PF007_g24105</name>
    <name evidence="1" type="ORF">PF009_g22933</name>
    <name evidence="4" type="ORF">PF010_g4730</name>
</gene>
<name>A0A6A3E069_9STRA</name>
<dbReference type="EMBL" id="QXFZ01002370">
    <property type="protein sequence ID" value="KAE9077807.1"/>
    <property type="molecule type" value="Genomic_DNA"/>
</dbReference>
<evidence type="ECO:0000313" key="1">
    <source>
        <dbReference type="EMBL" id="KAE8926885.1"/>
    </source>
</evidence>
<evidence type="ECO:0000313" key="3">
    <source>
        <dbReference type="EMBL" id="KAE9097708.1"/>
    </source>
</evidence>
<dbReference type="Proteomes" id="UP000488956">
    <property type="component" value="Unassembled WGS sequence"/>
</dbReference>
<proteinExistence type="predicted"/>
<evidence type="ECO:0000313" key="15">
    <source>
        <dbReference type="Proteomes" id="UP000476176"/>
    </source>
</evidence>
<dbReference type="EMBL" id="QXGC01000180">
    <property type="protein sequence ID" value="KAE9245979.1"/>
    <property type="molecule type" value="Genomic_DNA"/>
</dbReference>
<accession>A0A6A3E069</accession>
<dbReference type="EMBL" id="QXGD01000247">
    <property type="protein sequence ID" value="KAE9246126.1"/>
    <property type="molecule type" value="Genomic_DNA"/>
</dbReference>
<keyword evidence="10" id="KW-1185">Reference proteome</keyword>
<comment type="caution">
    <text evidence="1">The sequence shown here is derived from an EMBL/GenBank/DDBJ whole genome shotgun (WGS) entry which is preliminary data.</text>
</comment>
<dbReference type="Proteomes" id="UP000429523">
    <property type="component" value="Unassembled WGS sequence"/>
</dbReference>
<dbReference type="AlphaFoldDB" id="A0A6A3E069"/>
<dbReference type="EMBL" id="QXGB01001957">
    <property type="protein sequence ID" value="KAE9183288.1"/>
    <property type="molecule type" value="Genomic_DNA"/>
</dbReference>
<evidence type="ECO:0000313" key="6">
    <source>
        <dbReference type="EMBL" id="KAE9245979.1"/>
    </source>
</evidence>